<proteinExistence type="inferred from homology"/>
<dbReference type="EMBL" id="CP000527">
    <property type="protein sequence ID" value="ABM29631.1"/>
    <property type="molecule type" value="Genomic_DNA"/>
</dbReference>
<comment type="catalytic activity">
    <reaction evidence="1">
        <text>inosine + phosphate = alpha-D-ribose 1-phosphate + hypoxanthine</text>
        <dbReference type="Rhea" id="RHEA:27646"/>
        <dbReference type="ChEBI" id="CHEBI:17368"/>
        <dbReference type="ChEBI" id="CHEBI:17596"/>
        <dbReference type="ChEBI" id="CHEBI:43474"/>
        <dbReference type="ChEBI" id="CHEBI:57720"/>
        <dbReference type="EC" id="2.4.2.1"/>
    </reaction>
    <physiologicalReaction direction="left-to-right" evidence="1">
        <dbReference type="Rhea" id="RHEA:27647"/>
    </physiologicalReaction>
</comment>
<dbReference type="SUPFAM" id="SSF64438">
    <property type="entry name" value="CNF1/YfiH-like putative cysteine hydrolases"/>
    <property type="match status" value="1"/>
</dbReference>
<sequence>MAMTWIPFAFPGVPAVRCAFHTRCGGASQDPWGGGNISLEVGDAPEAAIANRRELSSSLGLDGWAECRQVHGDVMVFDPAPLDLATPPQTEADGLATSRPGLGLVIKTADCQPVLIAHESGRYVAALHVGWRGNRIDFPASGVRAFCDRYGLAPRDLLAVRGPSLGPAAAEFVNFDSEWGDDFARWFRTRERTMDLWTLTRHQLAQAGLAPERIHALDLCTGTLADTFFSYRRERVTGRQASIIWIDPALA</sequence>
<evidence type="ECO:0008006" key="12">
    <source>
        <dbReference type="Google" id="ProtNLM"/>
    </source>
</evidence>
<evidence type="ECO:0000256" key="5">
    <source>
        <dbReference type="ARBA" id="ARBA00022801"/>
    </source>
</evidence>
<evidence type="ECO:0000256" key="4">
    <source>
        <dbReference type="ARBA" id="ARBA00022723"/>
    </source>
</evidence>
<dbReference type="PANTHER" id="PTHR30616">
    <property type="entry name" value="UNCHARACTERIZED PROTEIN YFIH"/>
    <property type="match status" value="1"/>
</dbReference>
<comment type="similarity">
    <text evidence="2">Belongs to the purine nucleoside phosphorylase YfiH/LACC1 family.</text>
</comment>
<evidence type="ECO:0000256" key="2">
    <source>
        <dbReference type="ARBA" id="ARBA00007353"/>
    </source>
</evidence>
<dbReference type="RefSeq" id="WP_011792978.1">
    <property type="nucleotide sequence ID" value="NC_008751.1"/>
</dbReference>
<organism evidence="10 11">
    <name type="scientific">Nitratidesulfovibrio vulgaris (strain DP4)</name>
    <name type="common">Desulfovibrio vulgaris</name>
    <dbReference type="NCBI Taxonomy" id="391774"/>
    <lineage>
        <taxon>Bacteria</taxon>
        <taxon>Pseudomonadati</taxon>
        <taxon>Thermodesulfobacteriota</taxon>
        <taxon>Desulfovibrionia</taxon>
        <taxon>Desulfovibrionales</taxon>
        <taxon>Desulfovibrionaceae</taxon>
        <taxon>Nitratidesulfovibrio</taxon>
    </lineage>
</organism>
<dbReference type="PANTHER" id="PTHR30616:SF2">
    <property type="entry name" value="PURINE NUCLEOSIDE PHOSPHORYLASE LACC1"/>
    <property type="match status" value="1"/>
</dbReference>
<keyword evidence="3" id="KW-0808">Transferase</keyword>
<comment type="catalytic activity">
    <reaction evidence="8">
        <text>adenosine + phosphate = alpha-D-ribose 1-phosphate + adenine</text>
        <dbReference type="Rhea" id="RHEA:27642"/>
        <dbReference type="ChEBI" id="CHEBI:16335"/>
        <dbReference type="ChEBI" id="CHEBI:16708"/>
        <dbReference type="ChEBI" id="CHEBI:43474"/>
        <dbReference type="ChEBI" id="CHEBI:57720"/>
        <dbReference type="EC" id="2.4.2.1"/>
    </reaction>
    <physiologicalReaction direction="left-to-right" evidence="8">
        <dbReference type="Rhea" id="RHEA:27643"/>
    </physiologicalReaction>
</comment>
<dbReference type="InterPro" id="IPR003730">
    <property type="entry name" value="Cu_polyphenol_OxRdtase"/>
</dbReference>
<name>A0A0H3ACU5_NITV4</name>
<comment type="catalytic activity">
    <reaction evidence="9">
        <text>S-methyl-5'-thioadenosine + phosphate = 5-(methylsulfanyl)-alpha-D-ribose 1-phosphate + adenine</text>
        <dbReference type="Rhea" id="RHEA:11852"/>
        <dbReference type="ChEBI" id="CHEBI:16708"/>
        <dbReference type="ChEBI" id="CHEBI:17509"/>
        <dbReference type="ChEBI" id="CHEBI:43474"/>
        <dbReference type="ChEBI" id="CHEBI:58533"/>
        <dbReference type="EC" id="2.4.2.28"/>
    </reaction>
    <physiologicalReaction direction="left-to-right" evidence="9">
        <dbReference type="Rhea" id="RHEA:11853"/>
    </physiologicalReaction>
</comment>
<dbReference type="GO" id="GO:0005507">
    <property type="term" value="F:copper ion binding"/>
    <property type="evidence" value="ECO:0007669"/>
    <property type="project" value="TreeGrafter"/>
</dbReference>
<reference evidence="11" key="1">
    <citation type="journal article" date="2009" name="Environ. Microbiol.">
        <title>Contribution of mobile genetic elements to Desulfovibrio vulgaris genome plasticity.</title>
        <authorList>
            <person name="Walker C.B."/>
            <person name="Stolyar S."/>
            <person name="Chivian D."/>
            <person name="Pinel N."/>
            <person name="Gabster J.A."/>
            <person name="Dehal P.S."/>
            <person name="He Z."/>
            <person name="Yang Z.K."/>
            <person name="Yen H.C."/>
            <person name="Zhou J."/>
            <person name="Wall J.D."/>
            <person name="Hazen T.C."/>
            <person name="Arkin A.P."/>
            <person name="Stahl D.A."/>
        </authorList>
    </citation>
    <scope>NUCLEOTIDE SEQUENCE [LARGE SCALE GENOMIC DNA]</scope>
    <source>
        <strain evidence="11">DP4</strain>
    </source>
</reference>
<dbReference type="AlphaFoldDB" id="A0A0H3ACU5"/>
<gene>
    <name evidence="10" type="ordered locus">Dvul_2619</name>
</gene>
<dbReference type="Pfam" id="PF02578">
    <property type="entry name" value="Cu-oxidase_4"/>
    <property type="match status" value="1"/>
</dbReference>
<accession>A0A0H3ACU5</accession>
<dbReference type="InterPro" id="IPR011324">
    <property type="entry name" value="Cytotoxic_necrot_fac-like_cat"/>
</dbReference>
<evidence type="ECO:0000256" key="6">
    <source>
        <dbReference type="ARBA" id="ARBA00022833"/>
    </source>
</evidence>
<evidence type="ECO:0000256" key="1">
    <source>
        <dbReference type="ARBA" id="ARBA00000553"/>
    </source>
</evidence>
<dbReference type="HOGENOM" id="CLU_065784_0_0_7"/>
<dbReference type="Proteomes" id="UP000009173">
    <property type="component" value="Chromosome"/>
</dbReference>
<evidence type="ECO:0000256" key="3">
    <source>
        <dbReference type="ARBA" id="ARBA00022679"/>
    </source>
</evidence>
<keyword evidence="6" id="KW-0862">Zinc</keyword>
<evidence type="ECO:0000256" key="9">
    <source>
        <dbReference type="ARBA" id="ARBA00049893"/>
    </source>
</evidence>
<protein>
    <recommendedName>
        <fullName evidence="12">Multicopper polyphenol oxidase</fullName>
    </recommendedName>
</protein>
<evidence type="ECO:0000256" key="7">
    <source>
        <dbReference type="ARBA" id="ARBA00047989"/>
    </source>
</evidence>
<dbReference type="GO" id="GO:0017061">
    <property type="term" value="F:S-methyl-5-thioadenosine phosphorylase activity"/>
    <property type="evidence" value="ECO:0007669"/>
    <property type="project" value="UniProtKB-EC"/>
</dbReference>
<dbReference type="CDD" id="cd16833">
    <property type="entry name" value="YfiH"/>
    <property type="match status" value="1"/>
</dbReference>
<dbReference type="InterPro" id="IPR038371">
    <property type="entry name" value="Cu_polyphenol_OxRdtase_sf"/>
</dbReference>
<keyword evidence="5" id="KW-0378">Hydrolase</keyword>
<dbReference type="KEGG" id="dvl:Dvul_2619"/>
<comment type="catalytic activity">
    <reaction evidence="7">
        <text>adenosine + H2O + H(+) = inosine + NH4(+)</text>
        <dbReference type="Rhea" id="RHEA:24408"/>
        <dbReference type="ChEBI" id="CHEBI:15377"/>
        <dbReference type="ChEBI" id="CHEBI:15378"/>
        <dbReference type="ChEBI" id="CHEBI:16335"/>
        <dbReference type="ChEBI" id="CHEBI:17596"/>
        <dbReference type="ChEBI" id="CHEBI:28938"/>
        <dbReference type="EC" id="3.5.4.4"/>
    </reaction>
    <physiologicalReaction direction="left-to-right" evidence="7">
        <dbReference type="Rhea" id="RHEA:24409"/>
    </physiologicalReaction>
</comment>
<evidence type="ECO:0000313" key="11">
    <source>
        <dbReference type="Proteomes" id="UP000009173"/>
    </source>
</evidence>
<dbReference type="GO" id="GO:0016787">
    <property type="term" value="F:hydrolase activity"/>
    <property type="evidence" value="ECO:0007669"/>
    <property type="project" value="UniProtKB-KW"/>
</dbReference>
<evidence type="ECO:0000313" key="10">
    <source>
        <dbReference type="EMBL" id="ABM29631.1"/>
    </source>
</evidence>
<dbReference type="Gene3D" id="3.60.140.10">
    <property type="entry name" value="CNF1/YfiH-like putative cysteine hydrolases"/>
    <property type="match status" value="1"/>
</dbReference>
<evidence type="ECO:0000256" key="8">
    <source>
        <dbReference type="ARBA" id="ARBA00048968"/>
    </source>
</evidence>
<keyword evidence="4" id="KW-0479">Metal-binding</keyword>